<evidence type="ECO:0000313" key="1">
    <source>
        <dbReference type="EMBL" id="MFC3713400.1"/>
    </source>
</evidence>
<dbReference type="Proteomes" id="UP001595615">
    <property type="component" value="Unassembled WGS sequence"/>
</dbReference>
<gene>
    <name evidence="1" type="ORF">ACFOMD_12510</name>
</gene>
<evidence type="ECO:0008006" key="3">
    <source>
        <dbReference type="Google" id="ProtNLM"/>
    </source>
</evidence>
<keyword evidence="2" id="KW-1185">Reference proteome</keyword>
<organism evidence="1 2">
    <name type="scientific">Sphingoaurantiacus capsulatus</name>
    <dbReference type="NCBI Taxonomy" id="1771310"/>
    <lineage>
        <taxon>Bacteria</taxon>
        <taxon>Pseudomonadati</taxon>
        <taxon>Pseudomonadota</taxon>
        <taxon>Alphaproteobacteria</taxon>
        <taxon>Sphingomonadales</taxon>
        <taxon>Sphingosinicellaceae</taxon>
        <taxon>Sphingoaurantiacus</taxon>
    </lineage>
</organism>
<proteinExistence type="predicted"/>
<dbReference type="RefSeq" id="WP_380861860.1">
    <property type="nucleotide sequence ID" value="NZ_JBHRXV010000011.1"/>
</dbReference>
<evidence type="ECO:0000313" key="2">
    <source>
        <dbReference type="Proteomes" id="UP001595615"/>
    </source>
</evidence>
<dbReference type="EMBL" id="JBHRXV010000011">
    <property type="protein sequence ID" value="MFC3713400.1"/>
    <property type="molecule type" value="Genomic_DNA"/>
</dbReference>
<reference evidence="2" key="1">
    <citation type="journal article" date="2019" name="Int. J. Syst. Evol. Microbiol.">
        <title>The Global Catalogue of Microorganisms (GCM) 10K type strain sequencing project: providing services to taxonomists for standard genome sequencing and annotation.</title>
        <authorList>
            <consortium name="The Broad Institute Genomics Platform"/>
            <consortium name="The Broad Institute Genome Sequencing Center for Infectious Disease"/>
            <person name="Wu L."/>
            <person name="Ma J."/>
        </authorList>
    </citation>
    <scope>NUCLEOTIDE SEQUENCE [LARGE SCALE GENOMIC DNA]</scope>
    <source>
        <strain evidence="2">KCTC 42644</strain>
    </source>
</reference>
<sequence>MFPMRIYLAVAAAIALVAFAIGQVWPGLGVGFVALASGLWTAYSASRHRRLS</sequence>
<comment type="caution">
    <text evidence="1">The sequence shown here is derived from an EMBL/GenBank/DDBJ whole genome shotgun (WGS) entry which is preliminary data.</text>
</comment>
<accession>A0ABV7XB76</accession>
<protein>
    <recommendedName>
        <fullName evidence="3">Secreted protein</fullName>
    </recommendedName>
</protein>
<name>A0ABV7XB76_9SPHN</name>